<sequence length="987" mass="110683">MQKLTLRTILYSLTHVLRLSAMRHAPLSAFMHRHNCVAQIGLRDGSVVRHYVFSGGRVTARAGQHPKPDVTMTFRDLRTALTFMVPPVRQADVVHAAKTFKVVVTGRDALVVWFMQMLNMIQTAGLPSGRQMADGTTRHTTNTNGGPLFVYVKDGRIVRTTPIDLDADDAASWTIRARGRSFTPRRQATVSAHALSLKSLVYSERRLLYPMKRVDFDVHGERNIANRGISEYVRISWDEALDIVSGEIKRMKRQYGPGAMAIYQSSHHSWGNVGYYLSSLPRFGNLIGFTRVHPNPDSWEGWYWGAMHHFGNSLRVGLPGPYGIAEDCLQHAELVVYWSSDPEKTAGAYAGSEGTERRLWSKDLGIPSVHIDPVFNATAQLMGGKWIAPRPATDPALAQAIMYVWVDEGLYDKEYVRTRTTGFDQWRDHLLGKDDGIPKTPEWQEPETGVPAATVRALARLWATRKTHLVPGGAGLGGAGRNATGAQWARAMIMMMAMQGWGKPGINLGAMQFGTPLDFSFYFPGYADGGISGELNWTASALHNYVRMPHVLTANPVKQMVPRQRFPEAIVNGHCEGHLWDGMTLEAQFAPYTYPMPGYSRIHMLYRYGGSSFGTIARSGRFVEAYRHPSLEFVVNQSIWFEGEAKFADVILPACTQLERWDIGEWAGAGGYAHDAQAQLNHRMLVMQHKCIEPLGESKSDYQIFLEILNRMGLGAVFSEGCSELDWCKRVFDSSDLPKHISWKKFLEKGYYVVPPAASEALREPPYFRWYAEGRKKDAPEPSPLPSQYAEEFGEGLQTPSGKIEFVPTTLQRHCPDSEERPPLNRYIPSWEGLQTKELVARFPLQMVSSHSRYSFHTHHDGKDGFLNALAEHRVRVDGYPYWIINLNPDDARRRGIGQHDLVRLYNDRGAVLCVADLLPTVRPGVIKGYESSAEVDFIQTAKGMVDRGGCLNLLTSDRRMMKGTEAMATSCLVEVERWDVADFAAV</sequence>
<dbReference type="AlphaFoldDB" id="A0A7W2ENP4"/>
<feature type="domain" description="Molybdopterin dinucleotide-binding" evidence="7">
    <location>
        <begin position="880"/>
        <end position="959"/>
    </location>
</feature>
<dbReference type="Pfam" id="PF00384">
    <property type="entry name" value="Molybdopterin"/>
    <property type="match status" value="1"/>
</dbReference>
<comment type="cofactor">
    <cofactor evidence="1">
        <name>Mo-bis(molybdopterin guanine dinucleotide)</name>
        <dbReference type="ChEBI" id="CHEBI:60539"/>
    </cofactor>
</comment>
<reference evidence="9 10" key="1">
    <citation type="submission" date="2020-07" db="EMBL/GenBank/DDBJ databases">
        <title>Novel species isolated from subtropical streams in China.</title>
        <authorList>
            <person name="Lu H."/>
        </authorList>
    </citation>
    <scope>NUCLEOTIDE SEQUENCE [LARGE SCALE GENOMIC DNA]</scope>
    <source>
        <strain evidence="9 10">LX20W</strain>
    </source>
</reference>
<evidence type="ECO:0000313" key="9">
    <source>
        <dbReference type="EMBL" id="MBA5635785.1"/>
    </source>
</evidence>
<comment type="similarity">
    <text evidence="2">Belongs to the prokaryotic molybdopterin-containing oxidoreductase family.</text>
</comment>
<evidence type="ECO:0000259" key="7">
    <source>
        <dbReference type="Pfam" id="PF01568"/>
    </source>
</evidence>
<dbReference type="SUPFAM" id="SSF50692">
    <property type="entry name" value="ADC-like"/>
    <property type="match status" value="1"/>
</dbReference>
<accession>A0A7W2ENP4</accession>
<evidence type="ECO:0000256" key="2">
    <source>
        <dbReference type="ARBA" id="ARBA00010312"/>
    </source>
</evidence>
<dbReference type="GO" id="GO:0030288">
    <property type="term" value="C:outer membrane-bounded periplasmic space"/>
    <property type="evidence" value="ECO:0007669"/>
    <property type="project" value="TreeGrafter"/>
</dbReference>
<dbReference type="Proteomes" id="UP000534388">
    <property type="component" value="Unassembled WGS sequence"/>
</dbReference>
<dbReference type="Gene3D" id="3.40.228.10">
    <property type="entry name" value="Dimethylsulfoxide Reductase, domain 2"/>
    <property type="match status" value="1"/>
</dbReference>
<feature type="domain" description="Molybdopterin oxidoreductase" evidence="6">
    <location>
        <begin position="206"/>
        <end position="710"/>
    </location>
</feature>
<dbReference type="InterPro" id="IPR050612">
    <property type="entry name" value="Prok_Mopterin_Oxidored"/>
</dbReference>
<name>A0A7W2ENP4_9BURK</name>
<dbReference type="InterPro" id="IPR006656">
    <property type="entry name" value="Mopterin_OxRdtase"/>
</dbReference>
<dbReference type="Gene3D" id="2.40.40.20">
    <property type="match status" value="1"/>
</dbReference>
<dbReference type="InterPro" id="IPR009010">
    <property type="entry name" value="Asp_de-COase-like_dom_sf"/>
</dbReference>
<evidence type="ECO:0000259" key="6">
    <source>
        <dbReference type="Pfam" id="PF00384"/>
    </source>
</evidence>
<evidence type="ECO:0000256" key="5">
    <source>
        <dbReference type="ARBA" id="ARBA00023002"/>
    </source>
</evidence>
<dbReference type="RefSeq" id="WP_182159494.1">
    <property type="nucleotide sequence ID" value="NZ_JACEZT010000001.1"/>
</dbReference>
<evidence type="ECO:0000256" key="4">
    <source>
        <dbReference type="ARBA" id="ARBA00022723"/>
    </source>
</evidence>
<protein>
    <submittedName>
        <fullName evidence="9">Molybdopterin-dependent oxidoreductase</fullName>
    </submittedName>
</protein>
<comment type="caution">
    <text evidence="9">The sequence shown here is derived from an EMBL/GenBank/DDBJ whole genome shotgun (WGS) entry which is preliminary data.</text>
</comment>
<keyword evidence="4" id="KW-0479">Metal-binding</keyword>
<dbReference type="GO" id="GO:0009055">
    <property type="term" value="F:electron transfer activity"/>
    <property type="evidence" value="ECO:0007669"/>
    <property type="project" value="TreeGrafter"/>
</dbReference>
<dbReference type="GO" id="GO:0030151">
    <property type="term" value="F:molybdenum ion binding"/>
    <property type="evidence" value="ECO:0007669"/>
    <property type="project" value="TreeGrafter"/>
</dbReference>
<dbReference type="InterPro" id="IPR049032">
    <property type="entry name" value="AhtL-like_N"/>
</dbReference>
<keyword evidence="3" id="KW-0500">Molybdenum</keyword>
<dbReference type="Gene3D" id="3.40.50.740">
    <property type="match status" value="2"/>
</dbReference>
<evidence type="ECO:0000256" key="3">
    <source>
        <dbReference type="ARBA" id="ARBA00022505"/>
    </source>
</evidence>
<dbReference type="InterPro" id="IPR006657">
    <property type="entry name" value="MoPterin_dinucl-bd_dom"/>
</dbReference>
<keyword evidence="5" id="KW-0560">Oxidoreductase</keyword>
<dbReference type="GO" id="GO:0009061">
    <property type="term" value="P:anaerobic respiration"/>
    <property type="evidence" value="ECO:0007669"/>
    <property type="project" value="TreeGrafter"/>
</dbReference>
<dbReference type="GO" id="GO:0016491">
    <property type="term" value="F:oxidoreductase activity"/>
    <property type="evidence" value="ECO:0007669"/>
    <property type="project" value="UniProtKB-KW"/>
</dbReference>
<dbReference type="Pfam" id="PF21423">
    <property type="entry name" value="AhtL-like_1st"/>
    <property type="match status" value="1"/>
</dbReference>
<gene>
    <name evidence="9" type="ORF">H3H37_01790</name>
</gene>
<proteinExistence type="inferred from homology"/>
<evidence type="ECO:0000313" key="10">
    <source>
        <dbReference type="Proteomes" id="UP000534388"/>
    </source>
</evidence>
<dbReference type="GO" id="GO:0043546">
    <property type="term" value="F:molybdopterin cofactor binding"/>
    <property type="evidence" value="ECO:0007669"/>
    <property type="project" value="InterPro"/>
</dbReference>
<dbReference type="Pfam" id="PF01568">
    <property type="entry name" value="Molydop_binding"/>
    <property type="match status" value="1"/>
</dbReference>
<evidence type="ECO:0000256" key="1">
    <source>
        <dbReference type="ARBA" id="ARBA00001942"/>
    </source>
</evidence>
<feature type="domain" description="Pyrogallol hydroxytransferase large subunit-like N-terminal" evidence="8">
    <location>
        <begin position="146"/>
        <end position="200"/>
    </location>
</feature>
<keyword evidence="10" id="KW-1185">Reference proteome</keyword>
<dbReference type="Gene3D" id="2.20.25.340">
    <property type="match status" value="1"/>
</dbReference>
<dbReference type="PANTHER" id="PTHR43742">
    <property type="entry name" value="TRIMETHYLAMINE-N-OXIDE REDUCTASE"/>
    <property type="match status" value="1"/>
</dbReference>
<dbReference type="SUPFAM" id="SSF53706">
    <property type="entry name" value="Formate dehydrogenase/DMSO reductase, domains 1-3"/>
    <property type="match status" value="1"/>
</dbReference>
<dbReference type="PANTHER" id="PTHR43742:SF10">
    <property type="entry name" value="TRIMETHYLAMINE-N-OXIDE REDUCTASE 2"/>
    <property type="match status" value="1"/>
</dbReference>
<organism evidence="9 10">
    <name type="scientific">Rugamonas brunnea</name>
    <dbReference type="NCBI Taxonomy" id="2758569"/>
    <lineage>
        <taxon>Bacteria</taxon>
        <taxon>Pseudomonadati</taxon>
        <taxon>Pseudomonadota</taxon>
        <taxon>Betaproteobacteria</taxon>
        <taxon>Burkholderiales</taxon>
        <taxon>Oxalobacteraceae</taxon>
        <taxon>Telluria group</taxon>
        <taxon>Rugamonas</taxon>
    </lineage>
</organism>
<dbReference type="EMBL" id="JACEZT010000001">
    <property type="protein sequence ID" value="MBA5635785.1"/>
    <property type="molecule type" value="Genomic_DNA"/>
</dbReference>
<evidence type="ECO:0000259" key="8">
    <source>
        <dbReference type="Pfam" id="PF21423"/>
    </source>
</evidence>